<comment type="caution">
    <text evidence="4">The sequence shown here is derived from an EMBL/GenBank/DDBJ whole genome shotgun (WGS) entry which is preliminary data.</text>
</comment>
<dbReference type="InterPro" id="IPR041614">
    <property type="entry name" value="DprA_WH"/>
</dbReference>
<organism evidence="4 5">
    <name type="scientific">Novosphingobium kalidii</name>
    <dbReference type="NCBI Taxonomy" id="3230299"/>
    <lineage>
        <taxon>Bacteria</taxon>
        <taxon>Pseudomonadati</taxon>
        <taxon>Pseudomonadota</taxon>
        <taxon>Alphaproteobacteria</taxon>
        <taxon>Sphingomonadales</taxon>
        <taxon>Sphingomonadaceae</taxon>
        <taxon>Novosphingobium</taxon>
    </lineage>
</organism>
<comment type="similarity">
    <text evidence="1">Belongs to the DprA/Smf family.</text>
</comment>
<feature type="domain" description="Smf/DprA SLOG" evidence="2">
    <location>
        <begin position="79"/>
        <end position="287"/>
    </location>
</feature>
<evidence type="ECO:0000256" key="1">
    <source>
        <dbReference type="ARBA" id="ARBA00006525"/>
    </source>
</evidence>
<dbReference type="PANTHER" id="PTHR43022">
    <property type="entry name" value="PROTEIN SMF"/>
    <property type="match status" value="1"/>
</dbReference>
<dbReference type="PANTHER" id="PTHR43022:SF1">
    <property type="entry name" value="PROTEIN SMF"/>
    <property type="match status" value="1"/>
</dbReference>
<evidence type="ECO:0000259" key="2">
    <source>
        <dbReference type="Pfam" id="PF02481"/>
    </source>
</evidence>
<dbReference type="Pfam" id="PF21102">
    <property type="entry name" value="DprA_N"/>
    <property type="match status" value="1"/>
</dbReference>
<reference evidence="4 5" key="1">
    <citation type="submission" date="2024-07" db="EMBL/GenBank/DDBJ databases">
        <title>Novosphingobium kalidii RD2P27.</title>
        <authorList>
            <person name="Sun J.-Q."/>
        </authorList>
    </citation>
    <scope>NUCLEOTIDE SEQUENCE [LARGE SCALE GENOMIC DNA]</scope>
    <source>
        <strain evidence="4 5">RD2P27</strain>
    </source>
</reference>
<dbReference type="NCBIfam" id="TIGR00732">
    <property type="entry name" value="dprA"/>
    <property type="match status" value="1"/>
</dbReference>
<accession>A0ABV2D3C3</accession>
<gene>
    <name evidence="4" type="primary">dprA</name>
    <name evidence="4" type="ORF">ABVV53_12125</name>
</gene>
<protein>
    <submittedName>
        <fullName evidence="4">DNA-processing protein DprA</fullName>
    </submittedName>
</protein>
<dbReference type="SUPFAM" id="SSF102405">
    <property type="entry name" value="MCP/YpsA-like"/>
    <property type="match status" value="1"/>
</dbReference>
<dbReference type="Pfam" id="PF17782">
    <property type="entry name" value="WHD_DprA"/>
    <property type="match status" value="1"/>
</dbReference>
<sequence length="370" mass="38381">MSTRAALSQDEAFARIRLLRSPNVGPVSFAQLMARFGTARAAIEVLPELAGKGRRTYRVAAEERVTSEIAAVRKAGARYLFLDSPDYPALLAASEGAPPILTVRGDVSRAHAPCIAVVGARNASVAALKLARDFSLALAEAGCTVVSGLARGIDGSAHVGALSAGGGATVGVIASGIDIAYPPEHADLQERIAQEALLIAEQPPGTEPLARHFPSRNRIIAGLAAATLVVEAAPRSGSLITARLAGEFGREVMAIPGSPLDARSHGCNQLIRDGAVLVQSPEDVMELISGFDGKPRAVLQEAVTVGEWPEHPDVGNSPDLAGMLTLAPVGVDELVRQSGESPSAVQLALLELELMGRLIRHAGARVSLAP</sequence>
<name>A0ABV2D3C3_9SPHN</name>
<feature type="domain" description="DprA winged helix" evidence="3">
    <location>
        <begin position="322"/>
        <end position="363"/>
    </location>
</feature>
<keyword evidence="5" id="KW-1185">Reference proteome</keyword>
<evidence type="ECO:0000313" key="5">
    <source>
        <dbReference type="Proteomes" id="UP001548713"/>
    </source>
</evidence>
<proteinExistence type="inferred from homology"/>
<evidence type="ECO:0000259" key="3">
    <source>
        <dbReference type="Pfam" id="PF17782"/>
    </source>
</evidence>
<dbReference type="Gene3D" id="1.10.10.10">
    <property type="entry name" value="Winged helix-like DNA-binding domain superfamily/Winged helix DNA-binding domain"/>
    <property type="match status" value="1"/>
</dbReference>
<dbReference type="Proteomes" id="UP001548713">
    <property type="component" value="Unassembled WGS sequence"/>
</dbReference>
<dbReference type="InterPro" id="IPR003488">
    <property type="entry name" value="DprA"/>
</dbReference>
<dbReference type="EMBL" id="JBEWLY010000019">
    <property type="protein sequence ID" value="MET1756195.1"/>
    <property type="molecule type" value="Genomic_DNA"/>
</dbReference>
<dbReference type="RefSeq" id="WP_353984686.1">
    <property type="nucleotide sequence ID" value="NZ_JBEWLY010000019.1"/>
</dbReference>
<dbReference type="InterPro" id="IPR057666">
    <property type="entry name" value="DrpA_SLOG"/>
</dbReference>
<evidence type="ECO:0000313" key="4">
    <source>
        <dbReference type="EMBL" id="MET1756195.1"/>
    </source>
</evidence>
<dbReference type="InterPro" id="IPR036388">
    <property type="entry name" value="WH-like_DNA-bd_sf"/>
</dbReference>
<dbReference type="Gene3D" id="3.40.50.450">
    <property type="match status" value="1"/>
</dbReference>
<dbReference type="Pfam" id="PF02481">
    <property type="entry name" value="DNA_processg_A"/>
    <property type="match status" value="1"/>
</dbReference>